<feature type="transmembrane region" description="Helical" evidence="5">
    <location>
        <begin position="148"/>
        <end position="166"/>
    </location>
</feature>
<dbReference type="InterPro" id="IPR037185">
    <property type="entry name" value="EmrE-like"/>
</dbReference>
<sequence length="293" mass="33972">MFFKNNAGLFYTLISVVCASFMVIIVKLLSETVNIYSILFYRGFFGFLLVSIFLFKIKKEQLYTKRIHIHFVRSVINALALFFWFIAISTSTLAEVSAIGNTAPIFATFLAIIFLKEKVYLNRIIAILLGFIGVLIIVQPGFYSIEEGYYYALIAAILWGMLVVFLKDLSKTENFFAVIFYFQLSLCLFFGLIFFNQIGFLTQKEFLWILLMAFFGNLSQLFYFQALKYKDVSFVTPFEYLRFVLIAFFAILFFNEIPYLATYLGSLIIFSGMILLSLDKKIIAKSYNFIFKN</sequence>
<accession>A0A381VFR2</accession>
<feature type="transmembrane region" description="Helical" evidence="5">
    <location>
        <begin position="35"/>
        <end position="55"/>
    </location>
</feature>
<proteinExistence type="predicted"/>
<feature type="transmembrane region" description="Helical" evidence="5">
    <location>
        <begin position="178"/>
        <end position="200"/>
    </location>
</feature>
<dbReference type="AlphaFoldDB" id="A0A381VFR2"/>
<dbReference type="Pfam" id="PF00892">
    <property type="entry name" value="EamA"/>
    <property type="match status" value="2"/>
</dbReference>
<feature type="transmembrane region" description="Helical" evidence="5">
    <location>
        <begin position="93"/>
        <end position="115"/>
    </location>
</feature>
<dbReference type="Gene3D" id="1.10.3730.20">
    <property type="match status" value="1"/>
</dbReference>
<dbReference type="PANTHER" id="PTHR22911">
    <property type="entry name" value="ACYL-MALONYL CONDENSING ENZYME-RELATED"/>
    <property type="match status" value="1"/>
</dbReference>
<evidence type="ECO:0000313" key="7">
    <source>
        <dbReference type="EMBL" id="SVA38487.1"/>
    </source>
</evidence>
<evidence type="ECO:0000256" key="5">
    <source>
        <dbReference type="SAM" id="Phobius"/>
    </source>
</evidence>
<feature type="transmembrane region" description="Helical" evidence="5">
    <location>
        <begin position="206"/>
        <end position="226"/>
    </location>
</feature>
<feature type="transmembrane region" description="Helical" evidence="5">
    <location>
        <begin position="238"/>
        <end position="254"/>
    </location>
</feature>
<feature type="transmembrane region" description="Helical" evidence="5">
    <location>
        <begin position="260"/>
        <end position="278"/>
    </location>
</feature>
<reference evidence="7" key="1">
    <citation type="submission" date="2018-05" db="EMBL/GenBank/DDBJ databases">
        <authorList>
            <person name="Lanie J.A."/>
            <person name="Ng W.-L."/>
            <person name="Kazmierczak K.M."/>
            <person name="Andrzejewski T.M."/>
            <person name="Davidsen T.M."/>
            <person name="Wayne K.J."/>
            <person name="Tettelin H."/>
            <person name="Glass J.I."/>
            <person name="Rusch D."/>
            <person name="Podicherti R."/>
            <person name="Tsui H.-C.T."/>
            <person name="Winkler M.E."/>
        </authorList>
    </citation>
    <scope>NUCLEOTIDE SEQUENCE</scope>
</reference>
<feature type="domain" description="EamA" evidence="6">
    <location>
        <begin position="148"/>
        <end position="277"/>
    </location>
</feature>
<feature type="transmembrane region" description="Helical" evidence="5">
    <location>
        <begin position="7"/>
        <end position="29"/>
    </location>
</feature>
<evidence type="ECO:0000256" key="1">
    <source>
        <dbReference type="ARBA" id="ARBA00004141"/>
    </source>
</evidence>
<evidence type="ECO:0000256" key="3">
    <source>
        <dbReference type="ARBA" id="ARBA00022989"/>
    </source>
</evidence>
<protein>
    <recommendedName>
        <fullName evidence="6">EamA domain-containing protein</fullName>
    </recommendedName>
</protein>
<name>A0A381VFR2_9ZZZZ</name>
<evidence type="ECO:0000256" key="4">
    <source>
        <dbReference type="ARBA" id="ARBA00023136"/>
    </source>
</evidence>
<evidence type="ECO:0000259" key="6">
    <source>
        <dbReference type="Pfam" id="PF00892"/>
    </source>
</evidence>
<keyword evidence="2 5" id="KW-0812">Transmembrane</keyword>
<organism evidence="7">
    <name type="scientific">marine metagenome</name>
    <dbReference type="NCBI Taxonomy" id="408172"/>
    <lineage>
        <taxon>unclassified sequences</taxon>
        <taxon>metagenomes</taxon>
        <taxon>ecological metagenomes</taxon>
    </lineage>
</organism>
<keyword evidence="3 5" id="KW-1133">Transmembrane helix</keyword>
<comment type="subcellular location">
    <subcellularLocation>
        <location evidence="1">Membrane</location>
        <topology evidence="1">Multi-pass membrane protein</topology>
    </subcellularLocation>
</comment>
<dbReference type="PANTHER" id="PTHR22911:SF6">
    <property type="entry name" value="SOLUTE CARRIER FAMILY 35 MEMBER G1"/>
    <property type="match status" value="1"/>
</dbReference>
<keyword evidence="4 5" id="KW-0472">Membrane</keyword>
<evidence type="ECO:0000256" key="2">
    <source>
        <dbReference type="ARBA" id="ARBA00022692"/>
    </source>
</evidence>
<dbReference type="SUPFAM" id="SSF103481">
    <property type="entry name" value="Multidrug resistance efflux transporter EmrE"/>
    <property type="match status" value="2"/>
</dbReference>
<dbReference type="InterPro" id="IPR000620">
    <property type="entry name" value="EamA_dom"/>
</dbReference>
<gene>
    <name evidence="7" type="ORF">METZ01_LOCUS91341</name>
</gene>
<feature type="transmembrane region" description="Helical" evidence="5">
    <location>
        <begin position="67"/>
        <end position="87"/>
    </location>
</feature>
<feature type="transmembrane region" description="Helical" evidence="5">
    <location>
        <begin position="124"/>
        <end position="142"/>
    </location>
</feature>
<dbReference type="EMBL" id="UINC01008555">
    <property type="protein sequence ID" value="SVA38487.1"/>
    <property type="molecule type" value="Genomic_DNA"/>
</dbReference>
<feature type="domain" description="EamA" evidence="6">
    <location>
        <begin position="7"/>
        <end position="138"/>
    </location>
</feature>
<dbReference type="GO" id="GO:0016020">
    <property type="term" value="C:membrane"/>
    <property type="evidence" value="ECO:0007669"/>
    <property type="project" value="UniProtKB-SubCell"/>
</dbReference>